<dbReference type="OrthoDB" id="1933483at2759"/>
<dbReference type="EMBL" id="LRGB01003389">
    <property type="protein sequence ID" value="KZS02845.1"/>
    <property type="molecule type" value="Genomic_DNA"/>
</dbReference>
<dbReference type="CDD" id="cd06661">
    <property type="entry name" value="GGCT_like"/>
    <property type="match status" value="1"/>
</dbReference>
<evidence type="ECO:0000256" key="2">
    <source>
        <dbReference type="ARBA" id="ARBA00012344"/>
    </source>
</evidence>
<dbReference type="InterPro" id="IPR036568">
    <property type="entry name" value="GGCT-like_sf"/>
</dbReference>
<dbReference type="SUPFAM" id="SSF110857">
    <property type="entry name" value="Gamma-glutamyl cyclotransferase-like"/>
    <property type="match status" value="1"/>
</dbReference>
<organism evidence="5">
    <name type="scientific">Daphnia magna</name>
    <dbReference type="NCBI Taxonomy" id="35525"/>
    <lineage>
        <taxon>Eukaryota</taxon>
        <taxon>Metazoa</taxon>
        <taxon>Ecdysozoa</taxon>
        <taxon>Arthropoda</taxon>
        <taxon>Crustacea</taxon>
        <taxon>Branchiopoda</taxon>
        <taxon>Diplostraca</taxon>
        <taxon>Cladocera</taxon>
        <taxon>Anomopoda</taxon>
        <taxon>Daphniidae</taxon>
        <taxon>Daphnia</taxon>
    </lineage>
</organism>
<keyword evidence="3" id="KW-0456">Lyase</keyword>
<dbReference type="GO" id="GO:0005737">
    <property type="term" value="C:cytoplasm"/>
    <property type="evidence" value="ECO:0007669"/>
    <property type="project" value="TreeGrafter"/>
</dbReference>
<dbReference type="STRING" id="35525.A0A0P4ZGC0"/>
<dbReference type="InterPro" id="IPR006840">
    <property type="entry name" value="ChaC"/>
</dbReference>
<dbReference type="AlphaFoldDB" id="A0A0P4ZGC0"/>
<keyword evidence="7" id="KW-1185">Reference proteome</keyword>
<dbReference type="InterPro" id="IPR013024">
    <property type="entry name" value="GGCT-like"/>
</dbReference>
<name>A0A0P4ZGC0_9CRUS</name>
<dbReference type="Proteomes" id="UP000076858">
    <property type="component" value="Unassembled WGS sequence"/>
</dbReference>
<evidence type="ECO:0000313" key="5">
    <source>
        <dbReference type="EMBL" id="JAJ09096.1"/>
    </source>
</evidence>
<accession>A0A0P4ZGC0</accession>
<gene>
    <name evidence="6" type="ORF">APZ42_034551</name>
</gene>
<reference evidence="6 7" key="3">
    <citation type="submission" date="2016-03" db="EMBL/GenBank/DDBJ databases">
        <title>EvidentialGene: Evidence-directed Construction of Genes on Genomes.</title>
        <authorList>
            <person name="Gilbert D.G."/>
            <person name="Choi J.-H."/>
            <person name="Mockaitis K."/>
            <person name="Colbourne J."/>
            <person name="Pfrender M."/>
        </authorList>
    </citation>
    <scope>NUCLEOTIDE SEQUENCE [LARGE SCALE GENOMIC DNA]</scope>
    <source>
        <strain evidence="6 7">Xinb3</strain>
        <tissue evidence="6">Complete organism</tissue>
    </source>
</reference>
<evidence type="ECO:0000256" key="3">
    <source>
        <dbReference type="ARBA" id="ARBA00023239"/>
    </source>
</evidence>
<dbReference type="GO" id="GO:0006751">
    <property type="term" value="P:glutathione catabolic process"/>
    <property type="evidence" value="ECO:0007669"/>
    <property type="project" value="InterPro"/>
</dbReference>
<proteinExistence type="inferred from homology"/>
<dbReference type="Pfam" id="PF04752">
    <property type="entry name" value="ChaC"/>
    <property type="match status" value="1"/>
</dbReference>
<dbReference type="PANTHER" id="PTHR12192">
    <property type="entry name" value="CATION TRANSPORT PROTEIN CHAC-RELATED"/>
    <property type="match status" value="1"/>
</dbReference>
<reference evidence="5" key="1">
    <citation type="submission" date="2015-10" db="EMBL/GenBank/DDBJ databases">
        <title>Daphnia magna gene sets from two clonal populations assembled and annotated with EvidentialGene.</title>
        <authorList>
            <person name="Gilbert D."/>
            <person name="Podicheti R."/>
            <person name="Orsini L."/>
            <person name="Colbourne J."/>
            <person name="Pfrender M."/>
        </authorList>
    </citation>
    <scope>NUCLEOTIDE SEQUENCE</scope>
</reference>
<dbReference type="FunFam" id="3.10.490.10:FF:000017">
    <property type="entry name" value="Gamma-glutamylcyclotransferase"/>
    <property type="match status" value="1"/>
</dbReference>
<dbReference type="GO" id="GO:0061928">
    <property type="term" value="F:glutathione specific gamma-glutamylcyclotransferase activity"/>
    <property type="evidence" value="ECO:0007669"/>
    <property type="project" value="UniProtKB-EC"/>
</dbReference>
<evidence type="ECO:0000313" key="7">
    <source>
        <dbReference type="Proteomes" id="UP000076858"/>
    </source>
</evidence>
<evidence type="ECO:0000313" key="6">
    <source>
        <dbReference type="EMBL" id="KZS02845.1"/>
    </source>
</evidence>
<comment type="similarity">
    <text evidence="1">Belongs to the gamma-glutamylcyclotransferase family. ChaC subfamily.</text>
</comment>
<evidence type="ECO:0000256" key="4">
    <source>
        <dbReference type="ARBA" id="ARBA00048073"/>
    </source>
</evidence>
<dbReference type="EMBL" id="GDIP01214306">
    <property type="protein sequence ID" value="JAJ09096.1"/>
    <property type="molecule type" value="Transcribed_RNA"/>
</dbReference>
<comment type="catalytic activity">
    <reaction evidence="4">
        <text>glutathione = L-cysteinylglycine + 5-oxo-L-proline</text>
        <dbReference type="Rhea" id="RHEA:47724"/>
        <dbReference type="ChEBI" id="CHEBI:57925"/>
        <dbReference type="ChEBI" id="CHEBI:58402"/>
        <dbReference type="ChEBI" id="CHEBI:61694"/>
        <dbReference type="EC" id="4.3.2.7"/>
    </reaction>
</comment>
<evidence type="ECO:0000256" key="1">
    <source>
        <dbReference type="ARBA" id="ARBA00009662"/>
    </source>
</evidence>
<sequence length="242" mass="27406">MNPNECSTNLWVFGYGSLCWLQGFDYGNHQLGFIRGFSRKFWQGNNSHRGTNDKPGRVATLIKEDEATTWGLAFELLGETALRYLNDRECTKGGYETLITTFFPRNGVMTPFPVLVFRATEHNPQWLGPAPLADVAAQVTDCKGEAGHNSEYVLRLAEFFRDNLPEVHDEHLFTLEHLVLKRMKEKNISSTEDAPVTQAKQEVISIAVAAQPDNNLNQEVRRDSFQYSSRVPPSKKLLCLKV</sequence>
<dbReference type="Gene3D" id="3.10.490.10">
    <property type="entry name" value="Gamma-glutamyl cyclotransferase-like"/>
    <property type="match status" value="1"/>
</dbReference>
<dbReference type="PANTHER" id="PTHR12192:SF26">
    <property type="entry name" value="GLUTATHIONE-SPECIFIC GAMMA-GLUTAMYLCYCLOTRANSFERASE 1"/>
    <property type="match status" value="1"/>
</dbReference>
<protein>
    <recommendedName>
        <fullName evidence="2">glutathione-specific gamma-glutamylcyclotransferase</fullName>
        <ecNumber evidence="2">4.3.2.7</ecNumber>
    </recommendedName>
</protein>
<reference evidence="5" key="2">
    <citation type="submission" date="2015-10" db="EMBL/GenBank/DDBJ databases">
        <authorList>
            <person name="Gilbert D.G."/>
        </authorList>
    </citation>
    <scope>NUCLEOTIDE SEQUENCE</scope>
</reference>
<dbReference type="EC" id="4.3.2.7" evidence="2"/>